<evidence type="ECO:0000256" key="5">
    <source>
        <dbReference type="SAM" id="MobiDB-lite"/>
    </source>
</evidence>
<evidence type="ECO:0000256" key="3">
    <source>
        <dbReference type="ARBA" id="ARBA00023274"/>
    </source>
</evidence>
<name>A0A165PBR9_EXIGL</name>
<dbReference type="AlphaFoldDB" id="A0A165PBR9"/>
<dbReference type="NCBIfam" id="TIGR03953">
    <property type="entry name" value="rplD_bact"/>
    <property type="match status" value="1"/>
</dbReference>
<dbReference type="GO" id="GO:1990904">
    <property type="term" value="C:ribonucleoprotein complex"/>
    <property type="evidence" value="ECO:0007669"/>
    <property type="project" value="UniProtKB-KW"/>
</dbReference>
<dbReference type="STRING" id="1314781.A0A165PBR9"/>
<dbReference type="EMBL" id="KV425890">
    <property type="protein sequence ID" value="KZW01949.1"/>
    <property type="molecule type" value="Genomic_DNA"/>
</dbReference>
<proteinExistence type="inferred from homology"/>
<organism evidence="6 7">
    <name type="scientific">Exidia glandulosa HHB12029</name>
    <dbReference type="NCBI Taxonomy" id="1314781"/>
    <lineage>
        <taxon>Eukaryota</taxon>
        <taxon>Fungi</taxon>
        <taxon>Dikarya</taxon>
        <taxon>Basidiomycota</taxon>
        <taxon>Agaricomycotina</taxon>
        <taxon>Agaricomycetes</taxon>
        <taxon>Auriculariales</taxon>
        <taxon>Exidiaceae</taxon>
        <taxon>Exidia</taxon>
    </lineage>
</organism>
<dbReference type="SUPFAM" id="SSF52166">
    <property type="entry name" value="Ribosomal protein L4"/>
    <property type="match status" value="1"/>
</dbReference>
<feature type="region of interest" description="Disordered" evidence="5">
    <location>
        <begin position="33"/>
        <end position="66"/>
    </location>
</feature>
<gene>
    <name evidence="6" type="ORF">EXIGLDRAFT_665649</name>
</gene>
<dbReference type="GO" id="GO:0003735">
    <property type="term" value="F:structural constituent of ribosome"/>
    <property type="evidence" value="ECO:0007669"/>
    <property type="project" value="InterPro"/>
</dbReference>
<protein>
    <recommendedName>
        <fullName evidence="4">Large ribosomal subunit protein uL4m</fullName>
    </recommendedName>
</protein>
<dbReference type="PANTHER" id="PTHR10746:SF6">
    <property type="entry name" value="LARGE RIBOSOMAL SUBUNIT PROTEIN UL4M"/>
    <property type="match status" value="1"/>
</dbReference>
<dbReference type="HAMAP" id="MF_01328_B">
    <property type="entry name" value="Ribosomal_uL4_B"/>
    <property type="match status" value="1"/>
</dbReference>
<accession>A0A165PBR9</accession>
<evidence type="ECO:0000313" key="6">
    <source>
        <dbReference type="EMBL" id="KZW01949.1"/>
    </source>
</evidence>
<dbReference type="InParanoid" id="A0A165PBR9"/>
<dbReference type="GO" id="GO:0006412">
    <property type="term" value="P:translation"/>
    <property type="evidence" value="ECO:0007669"/>
    <property type="project" value="InterPro"/>
</dbReference>
<dbReference type="GO" id="GO:0005840">
    <property type="term" value="C:ribosome"/>
    <property type="evidence" value="ECO:0007669"/>
    <property type="project" value="UniProtKB-KW"/>
</dbReference>
<dbReference type="Gene3D" id="3.40.1370.10">
    <property type="match status" value="1"/>
</dbReference>
<evidence type="ECO:0000256" key="1">
    <source>
        <dbReference type="ARBA" id="ARBA00010528"/>
    </source>
</evidence>
<keyword evidence="2 6" id="KW-0689">Ribosomal protein</keyword>
<feature type="region of interest" description="Disordered" evidence="5">
    <location>
        <begin position="145"/>
        <end position="165"/>
    </location>
</feature>
<keyword evidence="7" id="KW-1185">Reference proteome</keyword>
<dbReference type="OrthoDB" id="275876at2759"/>
<evidence type="ECO:0000313" key="7">
    <source>
        <dbReference type="Proteomes" id="UP000077266"/>
    </source>
</evidence>
<evidence type="ECO:0000256" key="4">
    <source>
        <dbReference type="ARBA" id="ARBA00040565"/>
    </source>
</evidence>
<dbReference type="InterPro" id="IPR023574">
    <property type="entry name" value="Ribosomal_uL4_dom_sf"/>
</dbReference>
<dbReference type="Proteomes" id="UP000077266">
    <property type="component" value="Unassembled WGS sequence"/>
</dbReference>
<dbReference type="InterPro" id="IPR002136">
    <property type="entry name" value="Ribosomal_uL4"/>
</dbReference>
<dbReference type="FunCoup" id="A0A165PBR9">
    <property type="interactions" value="187"/>
</dbReference>
<reference evidence="6 7" key="1">
    <citation type="journal article" date="2016" name="Mol. Biol. Evol.">
        <title>Comparative Genomics of Early-Diverging Mushroom-Forming Fungi Provides Insights into the Origins of Lignocellulose Decay Capabilities.</title>
        <authorList>
            <person name="Nagy L.G."/>
            <person name="Riley R."/>
            <person name="Tritt A."/>
            <person name="Adam C."/>
            <person name="Daum C."/>
            <person name="Floudas D."/>
            <person name="Sun H."/>
            <person name="Yadav J.S."/>
            <person name="Pangilinan J."/>
            <person name="Larsson K.H."/>
            <person name="Matsuura K."/>
            <person name="Barry K."/>
            <person name="Labutti K."/>
            <person name="Kuo R."/>
            <person name="Ohm R.A."/>
            <person name="Bhattacharya S.S."/>
            <person name="Shirouzu T."/>
            <person name="Yoshinaga Y."/>
            <person name="Martin F.M."/>
            <person name="Grigoriev I.V."/>
            <person name="Hibbett D.S."/>
        </authorList>
    </citation>
    <scope>NUCLEOTIDE SEQUENCE [LARGE SCALE GENOMIC DNA]</scope>
    <source>
        <strain evidence="6 7">HHB12029</strain>
    </source>
</reference>
<dbReference type="Pfam" id="PF00573">
    <property type="entry name" value="Ribosomal_L4"/>
    <property type="match status" value="1"/>
</dbReference>
<sequence length="329" mass="36480">MFRLGTRAATALCAIEGASLTLVRGARVRALPAPPKKAAAARRPKPPTTIAPVKHTKNLTTRSKQPERTVLKAVPLPRSSVYIEVSHLIPPPEGSETRVAVLDPDVFAAPIRRDILHRCVVHYLDGTRQGSAHTKTRAEVRGSGRKIRPQKGTGRARLGDGQSPMLKGGGVAFGPRPRDFSTKLPRKVRAFGMRIALSSRVREQSIIVVDSFDWPGVKTKEFRQRLEALSWGRCLFVVGRGEETFKRIKRVSKIDGILVIKVEDLDLHTILRWPRLVLDVEALEWLETKWHPSSWEKVQSVFQSEPVVVKGHNLPPPSFPSSIVATASL</sequence>
<evidence type="ECO:0000256" key="2">
    <source>
        <dbReference type="ARBA" id="ARBA00022980"/>
    </source>
</evidence>
<dbReference type="InterPro" id="IPR013005">
    <property type="entry name" value="Ribosomal_uL4-like"/>
</dbReference>
<keyword evidence="3" id="KW-0687">Ribonucleoprotein</keyword>
<dbReference type="PANTHER" id="PTHR10746">
    <property type="entry name" value="50S RIBOSOMAL PROTEIN L4"/>
    <property type="match status" value="1"/>
</dbReference>
<comment type="similarity">
    <text evidence="1">Belongs to the universal ribosomal protein uL4 family.</text>
</comment>